<reference evidence="3" key="1">
    <citation type="submission" date="2021-01" db="EMBL/GenBank/DDBJ databases">
        <authorList>
            <person name="Corre E."/>
            <person name="Pelletier E."/>
            <person name="Niang G."/>
            <person name="Scheremetjew M."/>
            <person name="Finn R."/>
            <person name="Kale V."/>
            <person name="Holt S."/>
            <person name="Cochrane G."/>
            <person name="Meng A."/>
            <person name="Brown T."/>
            <person name="Cohen L."/>
        </authorList>
    </citation>
    <scope>NUCLEOTIDE SEQUENCE</scope>
    <source>
        <strain evidence="3">Ms1</strain>
    </source>
</reference>
<keyword evidence="1" id="KW-1133">Transmembrane helix</keyword>
<dbReference type="PROSITE" id="PS50924">
    <property type="entry name" value="MHYT"/>
    <property type="match status" value="1"/>
</dbReference>
<dbReference type="Pfam" id="PF03707">
    <property type="entry name" value="MHYT"/>
    <property type="match status" value="1"/>
</dbReference>
<feature type="transmembrane region" description="Helical" evidence="1">
    <location>
        <begin position="15"/>
        <end position="36"/>
    </location>
</feature>
<feature type="domain" description="MHYT" evidence="2">
    <location>
        <begin position="13"/>
        <end position="100"/>
    </location>
</feature>
<accession>A0A7S1CHR4</accession>
<evidence type="ECO:0000256" key="1">
    <source>
        <dbReference type="SAM" id="Phobius"/>
    </source>
</evidence>
<proteinExistence type="predicted"/>
<organism evidence="3">
    <name type="scientific">Bicosoecida sp. CB-2014</name>
    <dbReference type="NCBI Taxonomy" id="1486930"/>
    <lineage>
        <taxon>Eukaryota</taxon>
        <taxon>Sar</taxon>
        <taxon>Stramenopiles</taxon>
        <taxon>Bigyra</taxon>
        <taxon>Opalozoa</taxon>
        <taxon>Bicosoecida</taxon>
    </lineage>
</organism>
<evidence type="ECO:0000313" key="3">
    <source>
        <dbReference type="EMBL" id="CAD8918216.1"/>
    </source>
</evidence>
<sequence length="100" mass="10771">MSGPVPQELVPTWDAGLIALSFLVSALGADTALFLVDQERAIKRRVDHNADSWRIPWLMLAAVALGGCGIWCMHFTGMAAMALAGVHMEYDVVITVCLSV</sequence>
<keyword evidence="1" id="KW-0812">Transmembrane</keyword>
<evidence type="ECO:0000259" key="2">
    <source>
        <dbReference type="PROSITE" id="PS50924"/>
    </source>
</evidence>
<dbReference type="PANTHER" id="PTHR35152:SF1">
    <property type="entry name" value="DOMAIN SIGNALLING PROTEIN, PUTATIVE (AFU_ORTHOLOGUE AFUA_5G11310)-RELATED"/>
    <property type="match status" value="1"/>
</dbReference>
<name>A0A7S1CHR4_9STRA</name>
<dbReference type="EMBL" id="HBFS01017004">
    <property type="protein sequence ID" value="CAD8918216.1"/>
    <property type="molecule type" value="Transcribed_RNA"/>
</dbReference>
<feature type="transmembrane region" description="Helical" evidence="1">
    <location>
        <begin position="57"/>
        <end position="83"/>
    </location>
</feature>
<gene>
    <name evidence="3" type="ORF">BSP0115_LOCUS11477</name>
</gene>
<protein>
    <recommendedName>
        <fullName evidence="2">MHYT domain-containing protein</fullName>
    </recommendedName>
</protein>
<dbReference type="PANTHER" id="PTHR35152">
    <property type="entry name" value="DOMAIN SIGNALLING PROTEIN, PUTATIVE (AFU_ORTHOLOGUE AFUA_5G11310)-RELATED"/>
    <property type="match status" value="1"/>
</dbReference>
<keyword evidence="1" id="KW-0472">Membrane</keyword>
<dbReference type="AlphaFoldDB" id="A0A7S1CHR4"/>
<dbReference type="InterPro" id="IPR005330">
    <property type="entry name" value="MHYT_dom"/>
</dbReference>